<name>A0A7C3KE18_9CYAN</name>
<reference evidence="1" key="1">
    <citation type="journal article" date="2020" name="mSystems">
        <title>Genome- and Community-Level Interaction Insights into Carbon Utilization and Element Cycling Functions of Hydrothermarchaeota in Hydrothermal Sediment.</title>
        <authorList>
            <person name="Zhou Z."/>
            <person name="Liu Y."/>
            <person name="Xu W."/>
            <person name="Pan J."/>
            <person name="Luo Z.H."/>
            <person name="Li M."/>
        </authorList>
    </citation>
    <scope>NUCLEOTIDE SEQUENCE [LARGE SCALE GENOMIC DNA]</scope>
    <source>
        <strain evidence="1">SpSt-418</strain>
    </source>
</reference>
<organism evidence="1">
    <name type="scientific">Oscillatoriales cyanobacterium SpSt-418</name>
    <dbReference type="NCBI Taxonomy" id="2282169"/>
    <lineage>
        <taxon>Bacteria</taxon>
        <taxon>Bacillati</taxon>
        <taxon>Cyanobacteriota</taxon>
        <taxon>Cyanophyceae</taxon>
        <taxon>Oscillatoriophycideae</taxon>
        <taxon>Oscillatoriales</taxon>
    </lineage>
</organism>
<accession>A0A7C3KE18</accession>
<dbReference type="AlphaFoldDB" id="A0A7C3KE18"/>
<proteinExistence type="predicted"/>
<evidence type="ECO:0000313" key="1">
    <source>
        <dbReference type="EMBL" id="HFM97625.1"/>
    </source>
</evidence>
<comment type="caution">
    <text evidence="1">The sequence shown here is derived from an EMBL/GenBank/DDBJ whole genome shotgun (WGS) entry which is preliminary data.</text>
</comment>
<protein>
    <submittedName>
        <fullName evidence="1">Uncharacterized protein</fullName>
    </submittedName>
</protein>
<dbReference type="EMBL" id="DSRU01000094">
    <property type="protein sequence ID" value="HFM97625.1"/>
    <property type="molecule type" value="Genomic_DNA"/>
</dbReference>
<gene>
    <name evidence="1" type="ORF">ENR64_07615</name>
</gene>
<sequence>MGSRLKNLQSYAIALLAGLAAIGTPVVDNQSVSATQQLFCKGQMNNGWSYTAKFLNGRFTEIRWERTGQAPQTTALTFSRTTPQGEPIYTGSFQAATAITLVDLSRGNVNSGSQITVSAEEWGTSTGTCSLSSGGNVTQPLPPASQQISCNGRMNNGWSYTAEYDRQFTLIRWQRSGQAPQTTTLTRSGSNAEGQPIYRGDFQSATKVTLVDLSRGNVRPGSEVSVGVEEWGWSRGRCNR</sequence>